<keyword evidence="3" id="KW-1185">Reference proteome</keyword>
<dbReference type="KEGG" id="echi:FKX85_20825"/>
<evidence type="ECO:0000313" key="3">
    <source>
        <dbReference type="Proteomes" id="UP000316614"/>
    </source>
</evidence>
<dbReference type="InterPro" id="IPR005625">
    <property type="entry name" value="PepSY-ass_TM"/>
</dbReference>
<dbReference type="PANTHER" id="PTHR34219">
    <property type="entry name" value="IRON-REGULATED INNER MEMBRANE PROTEIN-RELATED"/>
    <property type="match status" value="1"/>
</dbReference>
<feature type="transmembrane region" description="Helical" evidence="1">
    <location>
        <begin position="210"/>
        <end position="230"/>
    </location>
</feature>
<accession>A0A514CNH9</accession>
<protein>
    <submittedName>
        <fullName evidence="2">PepSY domain-containing protein</fullName>
    </submittedName>
</protein>
<evidence type="ECO:0000256" key="1">
    <source>
        <dbReference type="SAM" id="Phobius"/>
    </source>
</evidence>
<dbReference type="RefSeq" id="WP_141616554.1">
    <property type="nucleotide sequence ID" value="NZ_CP041253.1"/>
</dbReference>
<dbReference type="OrthoDB" id="111691at2"/>
<feature type="transmembrane region" description="Helical" evidence="1">
    <location>
        <begin position="12"/>
        <end position="34"/>
    </location>
</feature>
<sequence>MKTKKIIGKIHLWLGLTSGLVVFIVAITGCLWVFQDEIRPLVYQKRLFIEPPADADRLPLTKLIITAEEALGNQYDRERAYYPTAPDETVYIQFRKFNNGEDKTVWWYGDYIDYYYKVFLNPYTGKIVTIENTKWEFFNVVLWMHFTLLLPYTIGHTIVGYGILVFVIMLITGLVLWWPKNRPAAKQRFWFRWKPTTRWKRKNYDLHNILGFYTMIFALVIAITGLVWSFEWVEQGIQWIANGGKTVKHERGHAPIEISDADTGQALDTIIAEMFNRHPDACYFYIRFPRKPDSHLSINATMGYHGYGNYIRYQINPYSGQVIEEHRFENLSTGEKVAELNYPIHVGSILGIPGKVLAFLVSLVAASFPVTGFLIWWGRVRKKRQKPVKVKKAQLKPTRPNHFMASVRGRDH</sequence>
<name>A0A514CNH9_9BACT</name>
<dbReference type="Pfam" id="PF03929">
    <property type="entry name" value="PepSY_TM"/>
    <property type="match status" value="1"/>
</dbReference>
<dbReference type="AlphaFoldDB" id="A0A514CNH9"/>
<reference evidence="2 3" key="1">
    <citation type="submission" date="2019-06" db="EMBL/GenBank/DDBJ databases">
        <title>Echinicola alkalisoli sp. nov. isolated from saline soil.</title>
        <authorList>
            <person name="Sun J.-Q."/>
            <person name="Xu L."/>
        </authorList>
    </citation>
    <scope>NUCLEOTIDE SEQUENCE [LARGE SCALE GENOMIC DNA]</scope>
    <source>
        <strain evidence="2 3">LN3S3</strain>
    </source>
</reference>
<evidence type="ECO:0000313" key="2">
    <source>
        <dbReference type="EMBL" id="QDH81340.1"/>
    </source>
</evidence>
<keyword evidence="1" id="KW-0472">Membrane</keyword>
<keyword evidence="1" id="KW-1133">Transmembrane helix</keyword>
<proteinExistence type="predicted"/>
<dbReference type="Proteomes" id="UP000316614">
    <property type="component" value="Chromosome"/>
</dbReference>
<dbReference type="PROSITE" id="PS51257">
    <property type="entry name" value="PROKAR_LIPOPROTEIN"/>
    <property type="match status" value="1"/>
</dbReference>
<dbReference type="PANTHER" id="PTHR34219:SF3">
    <property type="entry name" value="BLL7967 PROTEIN"/>
    <property type="match status" value="1"/>
</dbReference>
<organism evidence="2 3">
    <name type="scientific">Echinicola soli</name>
    <dbReference type="NCBI Taxonomy" id="2591634"/>
    <lineage>
        <taxon>Bacteria</taxon>
        <taxon>Pseudomonadati</taxon>
        <taxon>Bacteroidota</taxon>
        <taxon>Cytophagia</taxon>
        <taxon>Cytophagales</taxon>
        <taxon>Cyclobacteriaceae</taxon>
        <taxon>Echinicola</taxon>
    </lineage>
</organism>
<feature type="transmembrane region" description="Helical" evidence="1">
    <location>
        <begin position="158"/>
        <end position="178"/>
    </location>
</feature>
<feature type="transmembrane region" description="Helical" evidence="1">
    <location>
        <begin position="356"/>
        <end position="377"/>
    </location>
</feature>
<dbReference type="EMBL" id="CP041253">
    <property type="protein sequence ID" value="QDH81340.1"/>
    <property type="molecule type" value="Genomic_DNA"/>
</dbReference>
<gene>
    <name evidence="2" type="ORF">FKX85_20825</name>
</gene>
<keyword evidence="1" id="KW-0812">Transmembrane</keyword>